<sequence length="55" mass="6376">MIKLVLFINFPKYILQHSAPVTPRDQGERSEDEEQETTDIEDEVADEVEDEDHSS</sequence>
<accession>W9IXN9</accession>
<name>W9IXN9_FUSOX</name>
<proteinExistence type="predicted"/>
<organism evidence="2 3">
    <name type="scientific">Fusarium oxysporum NRRL 32931</name>
    <dbReference type="NCBI Taxonomy" id="660029"/>
    <lineage>
        <taxon>Eukaryota</taxon>
        <taxon>Fungi</taxon>
        <taxon>Dikarya</taxon>
        <taxon>Ascomycota</taxon>
        <taxon>Pezizomycotina</taxon>
        <taxon>Sordariomycetes</taxon>
        <taxon>Hypocreomycetidae</taxon>
        <taxon>Hypocreales</taxon>
        <taxon>Nectriaceae</taxon>
        <taxon>Fusarium</taxon>
        <taxon>Fusarium oxysporum species complex</taxon>
    </lineage>
</organism>
<evidence type="ECO:0000313" key="3">
    <source>
        <dbReference type="Proteomes" id="UP000030753"/>
    </source>
</evidence>
<protein>
    <submittedName>
        <fullName evidence="2">Uncharacterized protein</fullName>
    </submittedName>
</protein>
<dbReference type="Proteomes" id="UP000030753">
    <property type="component" value="Unassembled WGS sequence"/>
</dbReference>
<dbReference type="AlphaFoldDB" id="W9IXN9"/>
<evidence type="ECO:0000256" key="1">
    <source>
        <dbReference type="SAM" id="MobiDB-lite"/>
    </source>
</evidence>
<dbReference type="HOGENOM" id="CLU_3032372_0_0_1"/>
<reference evidence="2 3" key="1">
    <citation type="submission" date="2011-06" db="EMBL/GenBank/DDBJ databases">
        <title>The Genome Sequence of Fusarium oxysporum FOSC 3-a.</title>
        <authorList>
            <consortium name="The Broad Institute Genome Sequencing Platform"/>
            <person name="Ma L.-J."/>
            <person name="Gale L.R."/>
            <person name="Schwartz D.C."/>
            <person name="Zhou S."/>
            <person name="Corby-Kistler H."/>
            <person name="Young S.K."/>
            <person name="Zeng Q."/>
            <person name="Gargeya S."/>
            <person name="Fitzgerald M."/>
            <person name="Haas B."/>
            <person name="Abouelleil A."/>
            <person name="Alvarado L."/>
            <person name="Arachchi H.M."/>
            <person name="Berlin A."/>
            <person name="Brown A."/>
            <person name="Chapman S.B."/>
            <person name="Chen Z."/>
            <person name="Dunbar C."/>
            <person name="Freedman E."/>
            <person name="Gearin G."/>
            <person name="Gellesch M."/>
            <person name="Goldberg J."/>
            <person name="Griggs A."/>
            <person name="Gujja S."/>
            <person name="Heiman D."/>
            <person name="Howarth C."/>
            <person name="Larson L."/>
            <person name="Lui A."/>
            <person name="MacDonald P.J.P."/>
            <person name="Mehta T."/>
            <person name="Montmayeur A."/>
            <person name="Murphy C."/>
            <person name="Neiman D."/>
            <person name="Pearson M."/>
            <person name="Priest M."/>
            <person name="Roberts A."/>
            <person name="Saif S."/>
            <person name="Shea T."/>
            <person name="Shenoy N."/>
            <person name="Sisk P."/>
            <person name="Stolte C."/>
            <person name="Sykes S."/>
            <person name="Wortman J."/>
            <person name="Nusbaum C."/>
            <person name="Birren B."/>
        </authorList>
    </citation>
    <scope>NUCLEOTIDE SEQUENCE [LARGE SCALE GENOMIC DNA]</scope>
    <source>
        <strain evidence="3">FOSC 3-a</strain>
    </source>
</reference>
<gene>
    <name evidence="2" type="ORF">FOYG_03496</name>
</gene>
<dbReference type="EMBL" id="JH717840">
    <property type="protein sequence ID" value="EWY99452.1"/>
    <property type="molecule type" value="Genomic_DNA"/>
</dbReference>
<evidence type="ECO:0000313" key="2">
    <source>
        <dbReference type="EMBL" id="EWY99452.1"/>
    </source>
</evidence>
<feature type="compositionally biased region" description="Acidic residues" evidence="1">
    <location>
        <begin position="30"/>
        <end position="55"/>
    </location>
</feature>
<feature type="region of interest" description="Disordered" evidence="1">
    <location>
        <begin position="17"/>
        <end position="55"/>
    </location>
</feature>